<dbReference type="EMBL" id="JAPQES010000007">
    <property type="protein sequence ID" value="MCY6372374.1"/>
    <property type="molecule type" value="Genomic_DNA"/>
</dbReference>
<proteinExistence type="predicted"/>
<keyword evidence="1" id="KW-0812">Transmembrane</keyword>
<feature type="transmembrane region" description="Helical" evidence="1">
    <location>
        <begin position="331"/>
        <end position="349"/>
    </location>
</feature>
<protein>
    <submittedName>
        <fullName evidence="2">Sporulation integral membrane protein YlbJ</fullName>
    </submittedName>
</protein>
<sequence>MKILFLLILFTIIYLIFNLSKSISKNLGKNILFTIICSVLIIYITLNPELCLESALDGSKLFIKSVFVSLFPFLVLINIMLSYNAVNIYSKFFGNILCKPLRLPKNCSIVLIISIFCGYPLGAKYACDLYEKNLIDFRTCQRLVNIASNPSPIFVIGAVGTSMLNNSSLGFLLLLSCYLSCFITGIFLPSHTPSPYIKSSTNNYIYKERNIGNVLKESIDNALKSSFSIGGFIVFFSVISTIVKNNIISDIVFTKLSMVLGICIETLQSFLLGLLEMTNGCSLISSNNGLTILCKLILISFFLSFSGLSIIGQVYSIVYKFKISINNYIKVKLIQGTICSLLTVVLYKIDIIHISSTVFNINIENINFINHTSLFILCVLILISPFLITKFNKLFNRIS</sequence>
<feature type="transmembrane region" description="Helical" evidence="1">
    <location>
        <begin position="225"/>
        <end position="244"/>
    </location>
</feature>
<reference evidence="2" key="1">
    <citation type="submission" date="2022-12" db="EMBL/GenBank/DDBJ databases">
        <authorList>
            <person name="Wang J."/>
        </authorList>
    </citation>
    <scope>NUCLEOTIDE SEQUENCE</scope>
    <source>
        <strain evidence="2">HY-42-06</strain>
    </source>
</reference>
<dbReference type="InterPro" id="IPR014226">
    <property type="entry name" value="Spore_IM_YlbJ"/>
</dbReference>
<evidence type="ECO:0000313" key="2">
    <source>
        <dbReference type="EMBL" id="MCY6372374.1"/>
    </source>
</evidence>
<dbReference type="Proteomes" id="UP001079657">
    <property type="component" value="Unassembled WGS sequence"/>
</dbReference>
<keyword evidence="1" id="KW-0472">Membrane</keyword>
<dbReference type="RefSeq" id="WP_268051353.1">
    <property type="nucleotide sequence ID" value="NZ_JAPQES010000007.1"/>
</dbReference>
<gene>
    <name evidence="2" type="primary">ylbJ</name>
    <name evidence="2" type="ORF">OXH55_17215</name>
</gene>
<feature type="transmembrane region" description="Helical" evidence="1">
    <location>
        <begin position="369"/>
        <end position="388"/>
    </location>
</feature>
<feature type="transmembrane region" description="Helical" evidence="1">
    <location>
        <begin position="62"/>
        <end position="83"/>
    </location>
</feature>
<feature type="transmembrane region" description="Helical" evidence="1">
    <location>
        <begin position="32"/>
        <end position="50"/>
    </location>
</feature>
<feature type="transmembrane region" description="Helical" evidence="1">
    <location>
        <begin position="103"/>
        <end position="122"/>
    </location>
</feature>
<keyword evidence="3" id="KW-1185">Reference proteome</keyword>
<accession>A0ABT4CWV6</accession>
<evidence type="ECO:0000256" key="1">
    <source>
        <dbReference type="SAM" id="Phobius"/>
    </source>
</evidence>
<comment type="caution">
    <text evidence="2">The sequence shown here is derived from an EMBL/GenBank/DDBJ whole genome shotgun (WGS) entry which is preliminary data.</text>
</comment>
<name>A0ABT4CWV6_9CLOT</name>
<keyword evidence="1" id="KW-1133">Transmembrane helix</keyword>
<evidence type="ECO:0000313" key="3">
    <source>
        <dbReference type="Proteomes" id="UP001079657"/>
    </source>
</evidence>
<dbReference type="NCBIfam" id="TIGR02871">
    <property type="entry name" value="spore_ylbJ"/>
    <property type="match status" value="1"/>
</dbReference>
<organism evidence="2 3">
    <name type="scientific">Clostridium ganghwense</name>
    <dbReference type="NCBI Taxonomy" id="312089"/>
    <lineage>
        <taxon>Bacteria</taxon>
        <taxon>Bacillati</taxon>
        <taxon>Bacillota</taxon>
        <taxon>Clostridia</taxon>
        <taxon>Eubacteriales</taxon>
        <taxon>Clostridiaceae</taxon>
        <taxon>Clostridium</taxon>
    </lineage>
</organism>
<feature type="transmembrane region" description="Helical" evidence="1">
    <location>
        <begin position="295"/>
        <end position="319"/>
    </location>
</feature>
<feature type="transmembrane region" description="Helical" evidence="1">
    <location>
        <begin position="169"/>
        <end position="188"/>
    </location>
</feature>